<name>A0ABR2W0A1_9FUNG</name>
<evidence type="ECO:0000313" key="10">
    <source>
        <dbReference type="Proteomes" id="UP001479436"/>
    </source>
</evidence>
<comment type="subcellular location">
    <subcellularLocation>
        <location evidence="1">Membrane</location>
        <topology evidence="1">Single-pass type IV membrane protein</topology>
    </subcellularLocation>
</comment>
<keyword evidence="4 7" id="KW-1133">Transmembrane helix</keyword>
<dbReference type="EMBL" id="JASJQH010007261">
    <property type="protein sequence ID" value="KAK9711713.1"/>
    <property type="molecule type" value="Genomic_DNA"/>
</dbReference>
<sequence length="279" mass="32125">MYGTNRNGKEVPADAFWDEYSRLDTTIQMIENHVKSIEGIRSQMLETLSEAEQTQYSKRLNILVTETSQMMMNVRSRIQAIEELTRDPSTAPANSKAFRNRLLGLREKLKNALLEYQRIQHKYDEEHKETIVRQYEIVNPNATPEEIDTMLNDSDYQQVFAQAVLQSNRKDHAIRVLEAVQSRDKDIQKIHDSVLELAQLFQQIDLMIENQGTVIVDIENTTEQVVEHQVESQKVLDQTEGILKKIRQKKLILLSVALIIVILVIVTVVLLTRPNTASS</sequence>
<dbReference type="PROSITE" id="PS50192">
    <property type="entry name" value="T_SNARE"/>
    <property type="match status" value="1"/>
</dbReference>
<dbReference type="SUPFAM" id="SSF47661">
    <property type="entry name" value="t-snare proteins"/>
    <property type="match status" value="1"/>
</dbReference>
<comment type="similarity">
    <text evidence="2">Belongs to the syntaxin family.</text>
</comment>
<dbReference type="Proteomes" id="UP001479436">
    <property type="component" value="Unassembled WGS sequence"/>
</dbReference>
<feature type="domain" description="T-SNARE coiled-coil homology" evidence="8">
    <location>
        <begin position="177"/>
        <end position="239"/>
    </location>
</feature>
<comment type="caution">
    <text evidence="9">The sequence shown here is derived from an EMBL/GenBank/DDBJ whole genome shotgun (WGS) entry which is preliminary data.</text>
</comment>
<keyword evidence="3 7" id="KW-0812">Transmembrane</keyword>
<proteinExistence type="inferred from homology"/>
<organism evidence="9 10">
    <name type="scientific">Basidiobolus ranarum</name>
    <dbReference type="NCBI Taxonomy" id="34480"/>
    <lineage>
        <taxon>Eukaryota</taxon>
        <taxon>Fungi</taxon>
        <taxon>Fungi incertae sedis</taxon>
        <taxon>Zoopagomycota</taxon>
        <taxon>Entomophthoromycotina</taxon>
        <taxon>Basidiobolomycetes</taxon>
        <taxon>Basidiobolales</taxon>
        <taxon>Basidiobolaceae</taxon>
        <taxon>Basidiobolus</taxon>
    </lineage>
</organism>
<reference evidence="9 10" key="1">
    <citation type="submission" date="2023-04" db="EMBL/GenBank/DDBJ databases">
        <title>Genome of Basidiobolus ranarum AG-B5.</title>
        <authorList>
            <person name="Stajich J.E."/>
            <person name="Carter-House D."/>
            <person name="Gryganskyi A."/>
        </authorList>
    </citation>
    <scope>NUCLEOTIDE SEQUENCE [LARGE SCALE GENOMIC DNA]</scope>
    <source>
        <strain evidence="9 10">AG-B5</strain>
    </source>
</reference>
<evidence type="ECO:0000256" key="1">
    <source>
        <dbReference type="ARBA" id="ARBA00004211"/>
    </source>
</evidence>
<gene>
    <name evidence="9" type="ORF">K7432_007640</name>
</gene>
<dbReference type="Gene3D" id="1.20.58.70">
    <property type="match status" value="1"/>
</dbReference>
<evidence type="ECO:0000259" key="8">
    <source>
        <dbReference type="PROSITE" id="PS50192"/>
    </source>
</evidence>
<evidence type="ECO:0000256" key="6">
    <source>
        <dbReference type="SAM" id="Coils"/>
    </source>
</evidence>
<evidence type="ECO:0000256" key="4">
    <source>
        <dbReference type="ARBA" id="ARBA00022989"/>
    </source>
</evidence>
<keyword evidence="5 7" id="KW-0472">Membrane</keyword>
<evidence type="ECO:0000256" key="2">
    <source>
        <dbReference type="ARBA" id="ARBA00009063"/>
    </source>
</evidence>
<feature type="transmembrane region" description="Helical" evidence="7">
    <location>
        <begin position="251"/>
        <end position="271"/>
    </location>
</feature>
<dbReference type="InterPro" id="IPR006011">
    <property type="entry name" value="Syntaxin_N"/>
</dbReference>
<dbReference type="InterPro" id="IPR000727">
    <property type="entry name" value="T_SNARE_dom"/>
</dbReference>
<evidence type="ECO:0000256" key="3">
    <source>
        <dbReference type="ARBA" id="ARBA00022692"/>
    </source>
</evidence>
<accession>A0ABR2W0A1</accession>
<dbReference type="SMART" id="SM00503">
    <property type="entry name" value="SynN"/>
    <property type="match status" value="1"/>
</dbReference>
<evidence type="ECO:0000256" key="7">
    <source>
        <dbReference type="SAM" id="Phobius"/>
    </source>
</evidence>
<keyword evidence="6" id="KW-0175">Coiled coil</keyword>
<dbReference type="InterPro" id="IPR010989">
    <property type="entry name" value="SNARE"/>
</dbReference>
<dbReference type="PANTHER" id="PTHR19957:SF307">
    <property type="entry name" value="PROTEIN SSO1-RELATED"/>
    <property type="match status" value="1"/>
</dbReference>
<protein>
    <recommendedName>
        <fullName evidence="8">t-SNARE coiled-coil homology domain-containing protein</fullName>
    </recommendedName>
</protein>
<feature type="coiled-coil region" evidence="6">
    <location>
        <begin position="102"/>
        <end position="129"/>
    </location>
</feature>
<keyword evidence="10" id="KW-1185">Reference proteome</keyword>
<dbReference type="PANTHER" id="PTHR19957">
    <property type="entry name" value="SYNTAXIN"/>
    <property type="match status" value="1"/>
</dbReference>
<dbReference type="InterPro" id="IPR045242">
    <property type="entry name" value="Syntaxin"/>
</dbReference>
<dbReference type="Pfam" id="PF00804">
    <property type="entry name" value="Syntaxin"/>
    <property type="match status" value="1"/>
</dbReference>
<evidence type="ECO:0000313" key="9">
    <source>
        <dbReference type="EMBL" id="KAK9711713.1"/>
    </source>
</evidence>
<evidence type="ECO:0000256" key="5">
    <source>
        <dbReference type="ARBA" id="ARBA00023136"/>
    </source>
</evidence>